<keyword evidence="3" id="KW-0597">Phosphoprotein</keyword>
<proteinExistence type="predicted"/>
<comment type="catalytic activity">
    <reaction evidence="1">
        <text>ATP + protein L-histidine = ADP + protein N-phospho-L-histidine.</text>
        <dbReference type="EC" id="2.7.13.3"/>
    </reaction>
</comment>
<organism evidence="10 11">
    <name type="scientific">Deinococcus rufus</name>
    <dbReference type="NCBI Taxonomy" id="2136097"/>
    <lineage>
        <taxon>Bacteria</taxon>
        <taxon>Thermotogati</taxon>
        <taxon>Deinococcota</taxon>
        <taxon>Deinococci</taxon>
        <taxon>Deinococcales</taxon>
        <taxon>Deinococcaceae</taxon>
        <taxon>Deinococcus</taxon>
    </lineage>
</organism>
<dbReference type="SMART" id="SM00388">
    <property type="entry name" value="HisKA"/>
    <property type="match status" value="1"/>
</dbReference>
<dbReference type="EC" id="2.7.13.3" evidence="2"/>
<dbReference type="InterPro" id="IPR036097">
    <property type="entry name" value="HisK_dim/P_sf"/>
</dbReference>
<feature type="domain" description="PAC" evidence="9">
    <location>
        <begin position="624"/>
        <end position="676"/>
    </location>
</feature>
<dbReference type="SMART" id="SM00091">
    <property type="entry name" value="PAS"/>
    <property type="match status" value="3"/>
</dbReference>
<dbReference type="PROSITE" id="PS50109">
    <property type="entry name" value="HIS_KIN"/>
    <property type="match status" value="1"/>
</dbReference>
<evidence type="ECO:0000256" key="4">
    <source>
        <dbReference type="ARBA" id="ARBA00022679"/>
    </source>
</evidence>
<dbReference type="SUPFAM" id="SSF55874">
    <property type="entry name" value="ATPase domain of HSP90 chaperone/DNA topoisomerase II/histidine kinase"/>
    <property type="match status" value="1"/>
</dbReference>
<dbReference type="PROSITE" id="PS50112">
    <property type="entry name" value="PAS"/>
    <property type="match status" value="2"/>
</dbReference>
<evidence type="ECO:0000256" key="2">
    <source>
        <dbReference type="ARBA" id="ARBA00012438"/>
    </source>
</evidence>
<feature type="domain" description="Histidine kinase" evidence="7">
    <location>
        <begin position="705"/>
        <end position="917"/>
    </location>
</feature>
<feature type="domain" description="PAC" evidence="9">
    <location>
        <begin position="498"/>
        <end position="550"/>
    </location>
</feature>
<evidence type="ECO:0000259" key="7">
    <source>
        <dbReference type="PROSITE" id="PS50109"/>
    </source>
</evidence>
<dbReference type="Pfam" id="PF00512">
    <property type="entry name" value="HisKA"/>
    <property type="match status" value="1"/>
</dbReference>
<evidence type="ECO:0000256" key="5">
    <source>
        <dbReference type="ARBA" id="ARBA00022777"/>
    </source>
</evidence>
<dbReference type="Gene3D" id="3.30.450.40">
    <property type="match status" value="2"/>
</dbReference>
<comment type="caution">
    <text evidence="10">The sequence shown here is derived from an EMBL/GenBank/DDBJ whole genome shotgun (WGS) entry which is preliminary data.</text>
</comment>
<dbReference type="InterPro" id="IPR000014">
    <property type="entry name" value="PAS"/>
</dbReference>
<dbReference type="PROSITE" id="PS50113">
    <property type="entry name" value="PAC"/>
    <property type="match status" value="2"/>
</dbReference>
<dbReference type="Gene3D" id="3.30.565.10">
    <property type="entry name" value="Histidine kinase-like ATPase, C-terminal domain"/>
    <property type="match status" value="1"/>
</dbReference>
<keyword evidence="5" id="KW-0418">Kinase</keyword>
<evidence type="ECO:0000259" key="9">
    <source>
        <dbReference type="PROSITE" id="PS50113"/>
    </source>
</evidence>
<keyword evidence="6" id="KW-0472">Membrane</keyword>
<dbReference type="SUPFAM" id="SSF47384">
    <property type="entry name" value="Homodimeric domain of signal transducing histidine kinase"/>
    <property type="match status" value="1"/>
</dbReference>
<dbReference type="Pfam" id="PF13188">
    <property type="entry name" value="PAS_8"/>
    <property type="match status" value="1"/>
</dbReference>
<evidence type="ECO:0000313" key="11">
    <source>
        <dbReference type="Proteomes" id="UP001595803"/>
    </source>
</evidence>
<dbReference type="Gene3D" id="1.10.287.130">
    <property type="match status" value="1"/>
</dbReference>
<accession>A0ABV7ZAA1</accession>
<dbReference type="InterPro" id="IPR004358">
    <property type="entry name" value="Sig_transdc_His_kin-like_C"/>
</dbReference>
<feature type="domain" description="PAS" evidence="8">
    <location>
        <begin position="426"/>
        <end position="479"/>
    </location>
</feature>
<dbReference type="InterPro" id="IPR000700">
    <property type="entry name" value="PAS-assoc_C"/>
</dbReference>
<dbReference type="InterPro" id="IPR003594">
    <property type="entry name" value="HATPase_dom"/>
</dbReference>
<dbReference type="InterPro" id="IPR036890">
    <property type="entry name" value="HATPase_C_sf"/>
</dbReference>
<dbReference type="SUPFAM" id="SSF55785">
    <property type="entry name" value="PYP-like sensor domain (PAS domain)"/>
    <property type="match status" value="2"/>
</dbReference>
<dbReference type="InterPro" id="IPR005467">
    <property type="entry name" value="His_kinase_dom"/>
</dbReference>
<dbReference type="InterPro" id="IPR001610">
    <property type="entry name" value="PAC"/>
</dbReference>
<dbReference type="Proteomes" id="UP001595803">
    <property type="component" value="Unassembled WGS sequence"/>
</dbReference>
<sequence length="925" mass="99949">MTTPATPSLPWFDALPDPALLVDLADAGWVRHANAAAVRHFGPLQPGQPLAALWPDLAAVLTRDTSTTTIRLRGGGPWAWVDVRTFPVGDLLALQLTDATALHTAETRSAALYDLAVALSRALTAPEAAGVVLRQGLAATRASSGTVFMLDEDTTELTLLGYVGYDETYMRGWQRVTTATPSLLWEVIRDRTPRVQTAAEVDARYAALGVRRTTPVSVIAAIPLIFGDRVLGVVSFGFGEQDQVSGPERLFVLALAENLAQALMRARLFEQERRAREDAAQFAELTAALAAARTPADVARVIARTGGPALGAAQARVWQLDTARGDLARLGAAVPGTDRRLEVNQPVADAECVRIQAALFRSGDEVHEAGTAAVAALPLHAGERVLGALTYRWASDQPFDAAQRSLLLAVAGQCAAALDRLQLASVEREQAHLLDLAQDAVITRTPAGVVTSWNVAAQALYGHARQDALGQPLHDLLHPRVHGPGPAVDDALHAHGVWAGELVHTTRDGHEVIVASQQNLRRDEHGAPVAILQIDRNVTDQRASQEALQVSEARYRALIEATNQYVWTNSAQGEMTGDQPGWSRLTGQTPADYHGFGWADRLHPDDRAHAVQAWQDAVLTRSPYQVEQRVQVPDGTYRSFLVRAVPLLDAAGTLSEWVGLHTDITELRRAEAELRAWSGELEQRVQHRTRELHAANEELSAFAYTASHDLRAPLRHISGFASMLRRSLHADEKALRYVDIIEGATARMEALIDALLVLARSGSAELRTAPVDLAAVVSAVQAELAADPQQPAVHWQIGALPVVQADAGLLRQVLVNLLSNAVKFSRHRERPTVEVWAEVRPAAVIVTVRDNGAGFDPRYATKLFGVFQRLHHVDEFEGTGIGLANVKRIVEKHGGQVWAEGHPDQGASFSFSLPHRPASGTGSGA</sequence>
<keyword evidence="10" id="KW-0547">Nucleotide-binding</keyword>
<dbReference type="SMART" id="SM00065">
    <property type="entry name" value="GAF"/>
    <property type="match status" value="2"/>
</dbReference>
<evidence type="ECO:0000313" key="10">
    <source>
        <dbReference type="EMBL" id="MFC3833602.1"/>
    </source>
</evidence>
<dbReference type="SMART" id="SM00086">
    <property type="entry name" value="PAC"/>
    <property type="match status" value="2"/>
</dbReference>
<evidence type="ECO:0000259" key="8">
    <source>
        <dbReference type="PROSITE" id="PS50112"/>
    </source>
</evidence>
<dbReference type="RefSeq" id="WP_322474949.1">
    <property type="nucleotide sequence ID" value="NZ_JBHRZG010000012.1"/>
</dbReference>
<evidence type="ECO:0000256" key="1">
    <source>
        <dbReference type="ARBA" id="ARBA00000085"/>
    </source>
</evidence>
<dbReference type="Pfam" id="PF13185">
    <property type="entry name" value="GAF_2"/>
    <property type="match status" value="1"/>
</dbReference>
<dbReference type="InterPro" id="IPR013655">
    <property type="entry name" value="PAS_fold_3"/>
</dbReference>
<dbReference type="InterPro" id="IPR029016">
    <property type="entry name" value="GAF-like_dom_sf"/>
</dbReference>
<dbReference type="PRINTS" id="PR00344">
    <property type="entry name" value="BCTRLSENSOR"/>
</dbReference>
<feature type="domain" description="PAS" evidence="8">
    <location>
        <begin position="551"/>
        <end position="621"/>
    </location>
</feature>
<protein>
    <recommendedName>
        <fullName evidence="2">histidine kinase</fullName>
        <ecNumber evidence="2">2.7.13.3</ecNumber>
    </recommendedName>
</protein>
<dbReference type="EMBL" id="JBHRZG010000012">
    <property type="protein sequence ID" value="MFC3833602.1"/>
    <property type="molecule type" value="Genomic_DNA"/>
</dbReference>
<name>A0ABV7ZAA1_9DEIO</name>
<dbReference type="InterPro" id="IPR003018">
    <property type="entry name" value="GAF"/>
</dbReference>
<dbReference type="Pfam" id="PF01590">
    <property type="entry name" value="GAF"/>
    <property type="match status" value="1"/>
</dbReference>
<dbReference type="InterPro" id="IPR013767">
    <property type="entry name" value="PAS_fold"/>
</dbReference>
<keyword evidence="4" id="KW-0808">Transferase</keyword>
<dbReference type="CDD" id="cd00082">
    <property type="entry name" value="HisKA"/>
    <property type="match status" value="1"/>
</dbReference>
<dbReference type="SMART" id="SM00387">
    <property type="entry name" value="HATPase_c"/>
    <property type="match status" value="1"/>
</dbReference>
<gene>
    <name evidence="10" type="ORF">ACFOSB_12100</name>
</gene>
<dbReference type="InterPro" id="IPR003661">
    <property type="entry name" value="HisK_dim/P_dom"/>
</dbReference>
<dbReference type="Pfam" id="PF08447">
    <property type="entry name" value="PAS_3"/>
    <property type="match status" value="1"/>
</dbReference>
<dbReference type="GO" id="GO:0005524">
    <property type="term" value="F:ATP binding"/>
    <property type="evidence" value="ECO:0007669"/>
    <property type="project" value="UniProtKB-KW"/>
</dbReference>
<dbReference type="InterPro" id="IPR035965">
    <property type="entry name" value="PAS-like_dom_sf"/>
</dbReference>
<keyword evidence="11" id="KW-1185">Reference proteome</keyword>
<dbReference type="InterPro" id="IPR050351">
    <property type="entry name" value="BphY/WalK/GraS-like"/>
</dbReference>
<evidence type="ECO:0000256" key="6">
    <source>
        <dbReference type="ARBA" id="ARBA00023136"/>
    </source>
</evidence>
<dbReference type="Pfam" id="PF00989">
    <property type="entry name" value="PAS"/>
    <property type="match status" value="1"/>
</dbReference>
<dbReference type="PANTHER" id="PTHR42878:SF15">
    <property type="entry name" value="BACTERIOPHYTOCHROME"/>
    <property type="match status" value="1"/>
</dbReference>
<reference evidence="11" key="1">
    <citation type="journal article" date="2019" name="Int. J. Syst. Evol. Microbiol.">
        <title>The Global Catalogue of Microorganisms (GCM) 10K type strain sequencing project: providing services to taxonomists for standard genome sequencing and annotation.</title>
        <authorList>
            <consortium name="The Broad Institute Genomics Platform"/>
            <consortium name="The Broad Institute Genome Sequencing Center for Infectious Disease"/>
            <person name="Wu L."/>
            <person name="Ma J."/>
        </authorList>
    </citation>
    <scope>NUCLEOTIDE SEQUENCE [LARGE SCALE GENOMIC DNA]</scope>
    <source>
        <strain evidence="11">CCTCC AB 2017081</strain>
    </source>
</reference>
<dbReference type="PANTHER" id="PTHR42878">
    <property type="entry name" value="TWO-COMPONENT HISTIDINE KINASE"/>
    <property type="match status" value="1"/>
</dbReference>
<dbReference type="Pfam" id="PF02518">
    <property type="entry name" value="HATPase_c"/>
    <property type="match status" value="1"/>
</dbReference>
<dbReference type="Gene3D" id="3.30.450.20">
    <property type="entry name" value="PAS domain"/>
    <property type="match status" value="2"/>
</dbReference>
<dbReference type="CDD" id="cd00130">
    <property type="entry name" value="PAS"/>
    <property type="match status" value="2"/>
</dbReference>
<evidence type="ECO:0000256" key="3">
    <source>
        <dbReference type="ARBA" id="ARBA00022553"/>
    </source>
</evidence>
<dbReference type="NCBIfam" id="TIGR00229">
    <property type="entry name" value="sensory_box"/>
    <property type="match status" value="2"/>
</dbReference>
<dbReference type="SUPFAM" id="SSF55781">
    <property type="entry name" value="GAF domain-like"/>
    <property type="match status" value="2"/>
</dbReference>
<keyword evidence="10" id="KW-0067">ATP-binding</keyword>